<dbReference type="GO" id="GO:0016491">
    <property type="term" value="F:oxidoreductase activity"/>
    <property type="evidence" value="ECO:0007669"/>
    <property type="project" value="UniProtKB-KW"/>
</dbReference>
<sequence length="252" mass="27453">MAIRNALVTGCDYGLGLEFVKVLCKNENFRKIFAGCVDPKSATELVKLSQENSNIVPIQLRVDDDESIESAKNLIESQIGSEGLDLLINNAGINQNDGWVPGKGWVNLNRAHMLKHLNINTLGPVMLTHALLPDLRNGAKLNSKSVVLNISSDRASISLARTYQEDFNCPSLSYGLSKAALNHLTSTLSYYETKNNVISIAVHPGWIVTPMGGPKATFSASESAEKILKLVSNLTVPDSGRYMNRDGQDLDL</sequence>
<proteinExistence type="inferred from homology"/>
<dbReference type="SUPFAM" id="SSF51735">
    <property type="entry name" value="NAD(P)-binding Rossmann-fold domains"/>
    <property type="match status" value="1"/>
</dbReference>
<name>A0A914EBG8_9BILA</name>
<protein>
    <submittedName>
        <fullName evidence="5">Uncharacterized protein</fullName>
    </submittedName>
</protein>
<evidence type="ECO:0000256" key="1">
    <source>
        <dbReference type="ARBA" id="ARBA00022857"/>
    </source>
</evidence>
<evidence type="ECO:0000256" key="3">
    <source>
        <dbReference type="RuleBase" id="RU000363"/>
    </source>
</evidence>
<evidence type="ECO:0000256" key="2">
    <source>
        <dbReference type="ARBA" id="ARBA00023002"/>
    </source>
</evidence>
<dbReference type="Proteomes" id="UP000887540">
    <property type="component" value="Unplaced"/>
</dbReference>
<dbReference type="InterPro" id="IPR051468">
    <property type="entry name" value="Fungal_SecMetab_SDRs"/>
</dbReference>
<keyword evidence="4" id="KW-1185">Reference proteome</keyword>
<evidence type="ECO:0000313" key="5">
    <source>
        <dbReference type="WBParaSite" id="ACRNAN_scaffold6849.g13694.t1"/>
    </source>
</evidence>
<dbReference type="InterPro" id="IPR002347">
    <property type="entry name" value="SDR_fam"/>
</dbReference>
<evidence type="ECO:0000313" key="4">
    <source>
        <dbReference type="Proteomes" id="UP000887540"/>
    </source>
</evidence>
<dbReference type="AlphaFoldDB" id="A0A914EBG8"/>
<dbReference type="Gene3D" id="3.40.50.720">
    <property type="entry name" value="NAD(P)-binding Rossmann-like Domain"/>
    <property type="match status" value="1"/>
</dbReference>
<dbReference type="PANTHER" id="PTHR43544:SF7">
    <property type="entry name" value="NADB-LER2"/>
    <property type="match status" value="1"/>
</dbReference>
<dbReference type="CDD" id="cd05325">
    <property type="entry name" value="carb_red_sniffer_like_SDR_c"/>
    <property type="match status" value="1"/>
</dbReference>
<dbReference type="PANTHER" id="PTHR43544">
    <property type="entry name" value="SHORT-CHAIN DEHYDROGENASE/REDUCTASE"/>
    <property type="match status" value="1"/>
</dbReference>
<organism evidence="4 5">
    <name type="scientific">Acrobeloides nanus</name>
    <dbReference type="NCBI Taxonomy" id="290746"/>
    <lineage>
        <taxon>Eukaryota</taxon>
        <taxon>Metazoa</taxon>
        <taxon>Ecdysozoa</taxon>
        <taxon>Nematoda</taxon>
        <taxon>Chromadorea</taxon>
        <taxon>Rhabditida</taxon>
        <taxon>Tylenchina</taxon>
        <taxon>Cephalobomorpha</taxon>
        <taxon>Cephaloboidea</taxon>
        <taxon>Cephalobidae</taxon>
        <taxon>Acrobeloides</taxon>
    </lineage>
</organism>
<comment type="similarity">
    <text evidence="3">Belongs to the short-chain dehydrogenases/reductases (SDR) family.</text>
</comment>
<dbReference type="PRINTS" id="PR00080">
    <property type="entry name" value="SDRFAMILY"/>
</dbReference>
<dbReference type="PRINTS" id="PR00081">
    <property type="entry name" value="GDHRDH"/>
</dbReference>
<dbReference type="InterPro" id="IPR036291">
    <property type="entry name" value="NAD(P)-bd_dom_sf"/>
</dbReference>
<keyword evidence="2" id="KW-0560">Oxidoreductase</keyword>
<dbReference type="WBParaSite" id="ACRNAN_scaffold6849.g13694.t1">
    <property type="protein sequence ID" value="ACRNAN_scaffold6849.g13694.t1"/>
    <property type="gene ID" value="ACRNAN_scaffold6849.g13694"/>
</dbReference>
<dbReference type="Pfam" id="PF00106">
    <property type="entry name" value="adh_short"/>
    <property type="match status" value="1"/>
</dbReference>
<reference evidence="5" key="1">
    <citation type="submission" date="2022-11" db="UniProtKB">
        <authorList>
            <consortium name="WormBaseParasite"/>
        </authorList>
    </citation>
    <scope>IDENTIFICATION</scope>
</reference>
<dbReference type="GO" id="GO:0005737">
    <property type="term" value="C:cytoplasm"/>
    <property type="evidence" value="ECO:0007669"/>
    <property type="project" value="TreeGrafter"/>
</dbReference>
<keyword evidence="1" id="KW-0521">NADP</keyword>
<accession>A0A914EBG8</accession>